<organism evidence="1 2">
    <name type="scientific">Aspergillus taichungensis</name>
    <dbReference type="NCBI Taxonomy" id="482145"/>
    <lineage>
        <taxon>Eukaryota</taxon>
        <taxon>Fungi</taxon>
        <taxon>Dikarya</taxon>
        <taxon>Ascomycota</taxon>
        <taxon>Pezizomycotina</taxon>
        <taxon>Eurotiomycetes</taxon>
        <taxon>Eurotiomycetidae</taxon>
        <taxon>Eurotiales</taxon>
        <taxon>Aspergillaceae</taxon>
        <taxon>Aspergillus</taxon>
        <taxon>Aspergillus subgen. Circumdati</taxon>
    </lineage>
</organism>
<reference evidence="2" key="1">
    <citation type="submission" date="2017-12" db="EMBL/GenBank/DDBJ databases">
        <authorList>
            <consortium name="DOE Joint Genome Institute"/>
            <person name="Mondo S.J."/>
            <person name="Kjaerbolling I."/>
            <person name="Vesth T.C."/>
            <person name="Frisvad J.C."/>
            <person name="Nybo J.L."/>
            <person name="Theobald S."/>
            <person name="Kuo A."/>
            <person name="Bowyer P."/>
            <person name="Matsuda Y."/>
            <person name="Lyhne E.K."/>
            <person name="Kogle M.E."/>
            <person name="Clum A."/>
            <person name="Lipzen A."/>
            <person name="Salamov A."/>
            <person name="Ngan C.Y."/>
            <person name="Daum C."/>
            <person name="Chiniquy J."/>
            <person name="Barry K."/>
            <person name="LaButti K."/>
            <person name="Haridas S."/>
            <person name="Simmons B.A."/>
            <person name="Magnuson J.K."/>
            <person name="Mortensen U.H."/>
            <person name="Larsen T.O."/>
            <person name="Grigoriev I.V."/>
            <person name="Baker S.E."/>
            <person name="Andersen M.R."/>
            <person name="Nordberg H.P."/>
            <person name="Cantor M.N."/>
            <person name="Hua S.X."/>
        </authorList>
    </citation>
    <scope>NUCLEOTIDE SEQUENCE [LARGE SCALE GENOMIC DNA]</scope>
    <source>
        <strain evidence="2">IBT 19404</strain>
    </source>
</reference>
<accession>A0A2J5HIZ9</accession>
<evidence type="ECO:0000313" key="1">
    <source>
        <dbReference type="EMBL" id="PLN77032.1"/>
    </source>
</evidence>
<dbReference type="Proteomes" id="UP000235023">
    <property type="component" value="Unassembled WGS sequence"/>
</dbReference>
<name>A0A2J5HIZ9_9EURO</name>
<dbReference type="AlphaFoldDB" id="A0A2J5HIZ9"/>
<protein>
    <submittedName>
        <fullName evidence="1">Uncharacterized protein</fullName>
    </submittedName>
</protein>
<dbReference type="EMBL" id="KZ559604">
    <property type="protein sequence ID" value="PLN77032.1"/>
    <property type="molecule type" value="Genomic_DNA"/>
</dbReference>
<evidence type="ECO:0000313" key="2">
    <source>
        <dbReference type="Proteomes" id="UP000235023"/>
    </source>
</evidence>
<proteinExistence type="predicted"/>
<sequence length="160" mass="17236">MYRRWNLSRRCPKPQWLLGYSGGAYRVDSSIQSPSRSSPGALTGYCDQAVRCLQQYNSPVIRIGPSHGHVNDPDFYESGRRTPWTMGHCIRQGLAAVSRQGIGLPPIIHLSSVNHPPDRPRAGRDGRSCHGVVRFCGCADGGAVEGKGCGGTLSGGLEGF</sequence>
<keyword evidence="2" id="KW-1185">Reference proteome</keyword>
<gene>
    <name evidence="1" type="ORF">BDW42DRAFT_9360</name>
</gene>